<evidence type="ECO:0000313" key="1">
    <source>
        <dbReference type="EMBL" id="UNH58354.1"/>
    </source>
</evidence>
<dbReference type="Proteomes" id="UP000829276">
    <property type="component" value="Segment"/>
</dbReference>
<keyword evidence="2" id="KW-1185">Reference proteome</keyword>
<name>A0AC61TRM3_9CAUD</name>
<reference evidence="1" key="1">
    <citation type="submission" date="2022-02" db="EMBL/GenBank/DDBJ databases">
        <authorList>
            <person name="Nazir A."/>
            <person name="Chen Y."/>
            <person name="Liu Y."/>
        </authorList>
    </citation>
    <scope>NUCLEOTIDE SEQUENCE</scope>
</reference>
<accession>A0AC61TRM3</accession>
<organism evidence="1 2">
    <name type="scientific">Bacillus phage vB_BsuS_PJN02</name>
    <dbReference type="NCBI Taxonomy" id="2920374"/>
    <lineage>
        <taxon>Viruses</taxon>
        <taxon>Duplodnaviria</taxon>
        <taxon>Heunggongvirae</taxon>
        <taxon>Uroviricota</taxon>
        <taxon>Caudoviricetes</taxon>
        <taxon>Heleneionescovirinae</taxon>
        <taxon>Zhangjivirus</taxon>
        <taxon>Zhangjivirus PJN02</taxon>
    </lineage>
</organism>
<proteinExistence type="predicted"/>
<sequence>MLSNKNIGYSKELNIMGTFVKIDYKNEKVTLMDEYEDIHELPFNDVIELKHIGFLDGERGEIDIYQNDVLKLKNGSDLYEIDFAEDEKIVLYQLDEKLKRTKRSKSIEKSKLDNYKGSLELIDSIHLLRHEIKKSVDFNIRIFRSVTDNGVTYYYAGNNVEDETVDLIKAIFLENELLQDSYERTTLSYEEFLGKVEAGEIKEVDPMNLKNYVLGMTHDSADNANTVLSPKVTHKADEVVMSFDGNINFKTVDEIEDYCQECHNNEENCNCELWGK</sequence>
<evidence type="ECO:0000313" key="2">
    <source>
        <dbReference type="Proteomes" id="UP000829276"/>
    </source>
</evidence>
<protein>
    <submittedName>
        <fullName evidence="1">Uncharacterized protein</fullName>
    </submittedName>
</protein>
<dbReference type="EMBL" id="OM634653">
    <property type="protein sequence ID" value="UNH58354.1"/>
    <property type="molecule type" value="Genomic_DNA"/>
</dbReference>